<evidence type="ECO:0000313" key="1">
    <source>
        <dbReference type="EMBL" id="WFD24951.1"/>
    </source>
</evidence>
<name>A0AAF0J0G2_9BASI</name>
<dbReference type="Proteomes" id="UP001214415">
    <property type="component" value="Chromosome 8"/>
</dbReference>
<dbReference type="InterPro" id="IPR036291">
    <property type="entry name" value="NAD(P)-bd_dom_sf"/>
</dbReference>
<reference evidence="1" key="1">
    <citation type="submission" date="2023-03" db="EMBL/GenBank/DDBJ databases">
        <title>Mating type loci evolution in Malassezia.</title>
        <authorList>
            <person name="Coelho M.A."/>
        </authorList>
    </citation>
    <scope>NUCLEOTIDE SEQUENCE</scope>
    <source>
        <strain evidence="1">CBS 12830</strain>
    </source>
</reference>
<dbReference type="SUPFAM" id="SSF51735">
    <property type="entry name" value="NAD(P)-binding Rossmann-fold domains"/>
    <property type="match status" value="1"/>
</dbReference>
<accession>A0AAF0J0G2</accession>
<organism evidence="1 2">
    <name type="scientific">Malassezia equina</name>
    <dbReference type="NCBI Taxonomy" id="1381935"/>
    <lineage>
        <taxon>Eukaryota</taxon>
        <taxon>Fungi</taxon>
        <taxon>Dikarya</taxon>
        <taxon>Basidiomycota</taxon>
        <taxon>Ustilaginomycotina</taxon>
        <taxon>Malasseziomycetes</taxon>
        <taxon>Malasseziales</taxon>
        <taxon>Malasseziaceae</taxon>
        <taxon>Malassezia</taxon>
    </lineage>
</organism>
<sequence length="416" mass="45453">MDEARVHSAANWLRDTASNAFTYVQHGAHQVSDALQQYGPPLPEGATEALRTAWDKLPSWGSEPVVPPTPPSRSWVVVPRSSTVAAVAATAAAVGLGLVLVPRAYTYWKMPTAPLRGAIAPDGARNEAVVVLGGDTPLGRALVLHLAARELIVLTSVTTDEARAELERAVPPASHGYVRAFVWSVDTATEQTESQWVHTVHSTLSLRFPLNSPGDPYPKPGQNVRLIGIVNTLSFLADVPHHVSPRHAGALPQLGQDDLDRALHRHVTVPLSMLRRLLRLAIPSPNRSPSDGTALIVHIVSMPGSQLAVAARGAANVVTQAAQAGFETMRREYVQGQRTASYEASATSRLVRWTMFRVSTEAKVQLVLQQVADAILRQRQSTSWWSVPVRRVYTVAGPWRWLQLLRRWACRFVSCK</sequence>
<dbReference type="EMBL" id="CP119907">
    <property type="protein sequence ID" value="WFD24951.1"/>
    <property type="molecule type" value="Genomic_DNA"/>
</dbReference>
<dbReference type="Gene3D" id="3.40.50.720">
    <property type="entry name" value="NAD(P)-binding Rossmann-like Domain"/>
    <property type="match status" value="1"/>
</dbReference>
<evidence type="ECO:0000313" key="2">
    <source>
        <dbReference type="Proteomes" id="UP001214415"/>
    </source>
</evidence>
<dbReference type="AlphaFoldDB" id="A0AAF0J0G2"/>
<proteinExistence type="predicted"/>
<keyword evidence="2" id="KW-1185">Reference proteome</keyword>
<protein>
    <submittedName>
        <fullName evidence="1">Uncharacterized protein</fullName>
    </submittedName>
</protein>
<gene>
    <name evidence="1" type="ORF">MEQU1_003658</name>
</gene>